<organism evidence="1 2">
    <name type="scientific">Brassica rapa subsp. trilocularis</name>
    <dbReference type="NCBI Taxonomy" id="1813537"/>
    <lineage>
        <taxon>Eukaryota</taxon>
        <taxon>Viridiplantae</taxon>
        <taxon>Streptophyta</taxon>
        <taxon>Embryophyta</taxon>
        <taxon>Tracheophyta</taxon>
        <taxon>Spermatophyta</taxon>
        <taxon>Magnoliopsida</taxon>
        <taxon>eudicotyledons</taxon>
        <taxon>Gunneridae</taxon>
        <taxon>Pentapetalae</taxon>
        <taxon>rosids</taxon>
        <taxon>malvids</taxon>
        <taxon>Brassicales</taxon>
        <taxon>Brassicaceae</taxon>
        <taxon>Brassiceae</taxon>
        <taxon>Brassica</taxon>
    </lineage>
</organism>
<accession>A0ABQ7M3G6</accession>
<dbReference type="EMBL" id="JADBGQ010000006">
    <property type="protein sequence ID" value="KAG5393345.1"/>
    <property type="molecule type" value="Genomic_DNA"/>
</dbReference>
<comment type="caution">
    <text evidence="1">The sequence shown here is derived from an EMBL/GenBank/DDBJ whole genome shotgun (WGS) entry which is preliminary data.</text>
</comment>
<reference evidence="1 2" key="1">
    <citation type="submission" date="2021-03" db="EMBL/GenBank/DDBJ databases">
        <authorList>
            <person name="King G.J."/>
            <person name="Bancroft I."/>
            <person name="Baten A."/>
            <person name="Bloomfield J."/>
            <person name="Borpatragohain P."/>
            <person name="He Z."/>
            <person name="Irish N."/>
            <person name="Irwin J."/>
            <person name="Liu K."/>
            <person name="Mauleon R.P."/>
            <person name="Moore J."/>
            <person name="Morris R."/>
            <person name="Ostergaard L."/>
            <person name="Wang B."/>
            <person name="Wells R."/>
        </authorList>
    </citation>
    <scope>NUCLEOTIDE SEQUENCE [LARGE SCALE GENOMIC DNA]</scope>
    <source>
        <strain evidence="1">R-o-18</strain>
        <tissue evidence="1">Leaf</tissue>
    </source>
</reference>
<dbReference type="Proteomes" id="UP000823674">
    <property type="component" value="Chromosome A06"/>
</dbReference>
<name>A0ABQ7M3G6_BRACM</name>
<sequence>MAATKMFFRSGFEVQMTSMKSRRLRGSLPDDFQEVVWTSRKSSELPGSRLDFLEVVWTFWKSSGLHGSLLTKSPFHNRSERFGFSDLEDLWDDLPVSRLKYNALDDFQESSGLPESLLTKSSSISSGVQACLCREMIYNSFTTYNSVVRQTTYLRLNFQSSQKTDFKVNCKNNLFAQCGEKVRDMLCLVHKNGKRRRVTRFWEH</sequence>
<keyword evidence="2" id="KW-1185">Reference proteome</keyword>
<evidence type="ECO:0000313" key="2">
    <source>
        <dbReference type="Proteomes" id="UP000823674"/>
    </source>
</evidence>
<protein>
    <submittedName>
        <fullName evidence="1">Uncharacterized protein</fullName>
    </submittedName>
</protein>
<proteinExistence type="predicted"/>
<evidence type="ECO:0000313" key="1">
    <source>
        <dbReference type="EMBL" id="KAG5393345.1"/>
    </source>
</evidence>
<gene>
    <name evidence="1" type="primary">A06g504860.1_BraROA</name>
    <name evidence="1" type="ORF">IGI04_023308</name>
</gene>